<dbReference type="InterPro" id="IPR002347">
    <property type="entry name" value="SDR_fam"/>
</dbReference>
<dbReference type="Proteomes" id="UP000515156">
    <property type="component" value="Chromosome 2"/>
</dbReference>
<gene>
    <name evidence="6" type="primary">LOC115461231</name>
</gene>
<evidence type="ECO:0000313" key="6">
    <source>
        <dbReference type="RefSeq" id="XP_030046776.1"/>
    </source>
</evidence>
<dbReference type="RefSeq" id="XP_030046776.1">
    <property type="nucleotide sequence ID" value="XM_030190916.1"/>
</dbReference>
<accession>A0A6P7X072</accession>
<keyword evidence="4" id="KW-1133">Transmembrane helix</keyword>
<sequence>MELSAFLCHPVWFACALVLALLLRAMRKGFWQPHMSTVDLTGKTAIVTGANTGIGKHIALDLARRNARVLLACRSRERGQKALEEIQRKTGNRNVVLRIIDTSNMASVRVFADQILQEEKQLNILVNNAGVTGIPLSITSEGLELICATNHLGPFLLTNLLLDLMKESSSGRIVNVSSFMHNEGTVNFKFFKGEGLQTFYSSRLIYSNSKLMNILFTNELARRLQGTDVTANSVNPGIVRTEMMRHFRWIIRVFFHIISFLLFKSPAEGAISSIYCAVSEEVSGITGKYFTSDCTLTLPSPEARDLAMARKLWDVCEELTGLSSAKDK</sequence>
<evidence type="ECO:0000256" key="4">
    <source>
        <dbReference type="SAM" id="Phobius"/>
    </source>
</evidence>
<dbReference type="InParanoid" id="A0A6P7X072"/>
<evidence type="ECO:0000256" key="2">
    <source>
        <dbReference type="ARBA" id="ARBA00023002"/>
    </source>
</evidence>
<dbReference type="GO" id="GO:0016491">
    <property type="term" value="F:oxidoreductase activity"/>
    <property type="evidence" value="ECO:0007669"/>
    <property type="project" value="UniProtKB-KW"/>
</dbReference>
<dbReference type="InterPro" id="IPR036291">
    <property type="entry name" value="NAD(P)-bd_dom_sf"/>
</dbReference>
<dbReference type="Pfam" id="PF00106">
    <property type="entry name" value="adh_short"/>
    <property type="match status" value="2"/>
</dbReference>
<name>A0A6P7X072_9AMPH</name>
<reference evidence="6" key="1">
    <citation type="submission" date="2025-08" db="UniProtKB">
        <authorList>
            <consortium name="RefSeq"/>
        </authorList>
    </citation>
    <scope>IDENTIFICATION</scope>
</reference>
<protein>
    <submittedName>
        <fullName evidence="6">Retinol dehydrogenase 11-like</fullName>
    </submittedName>
</protein>
<dbReference type="GeneID" id="115461231"/>
<dbReference type="PRINTS" id="PR00080">
    <property type="entry name" value="SDRFAMILY"/>
</dbReference>
<feature type="transmembrane region" description="Helical" evidence="4">
    <location>
        <begin position="6"/>
        <end position="26"/>
    </location>
</feature>
<keyword evidence="5" id="KW-1185">Reference proteome</keyword>
<dbReference type="SUPFAM" id="SSF51735">
    <property type="entry name" value="NAD(P)-binding Rossmann-fold domains"/>
    <property type="match status" value="1"/>
</dbReference>
<dbReference type="PANTHER" id="PTHR43157:SF30">
    <property type="entry name" value="RETINOL DEHYDROGENASE 11-LIKE"/>
    <property type="match status" value="1"/>
</dbReference>
<dbReference type="AlphaFoldDB" id="A0A6P7X072"/>
<evidence type="ECO:0000256" key="3">
    <source>
        <dbReference type="RuleBase" id="RU000363"/>
    </source>
</evidence>
<keyword evidence="2" id="KW-0560">Oxidoreductase</keyword>
<dbReference type="KEGG" id="muo:115461231"/>
<comment type="similarity">
    <text evidence="1 3">Belongs to the short-chain dehydrogenases/reductases (SDR) family.</text>
</comment>
<keyword evidence="4" id="KW-0812">Transmembrane</keyword>
<evidence type="ECO:0000313" key="5">
    <source>
        <dbReference type="Proteomes" id="UP000515156"/>
    </source>
</evidence>
<dbReference type="OrthoDB" id="191139at2759"/>
<dbReference type="PRINTS" id="PR00081">
    <property type="entry name" value="GDHRDH"/>
</dbReference>
<proteinExistence type="inferred from homology"/>
<organism evidence="5 6">
    <name type="scientific">Microcaecilia unicolor</name>
    <dbReference type="NCBI Taxonomy" id="1415580"/>
    <lineage>
        <taxon>Eukaryota</taxon>
        <taxon>Metazoa</taxon>
        <taxon>Chordata</taxon>
        <taxon>Craniata</taxon>
        <taxon>Vertebrata</taxon>
        <taxon>Euteleostomi</taxon>
        <taxon>Amphibia</taxon>
        <taxon>Gymnophiona</taxon>
        <taxon>Siphonopidae</taxon>
        <taxon>Microcaecilia</taxon>
    </lineage>
</organism>
<dbReference type="Gene3D" id="3.40.50.720">
    <property type="entry name" value="NAD(P)-binding Rossmann-like Domain"/>
    <property type="match status" value="1"/>
</dbReference>
<dbReference type="PANTHER" id="PTHR43157">
    <property type="entry name" value="PHOSPHATIDYLINOSITOL-GLYCAN BIOSYNTHESIS CLASS F PROTEIN-RELATED"/>
    <property type="match status" value="1"/>
</dbReference>
<evidence type="ECO:0000256" key="1">
    <source>
        <dbReference type="ARBA" id="ARBA00006484"/>
    </source>
</evidence>
<keyword evidence="4" id="KW-0472">Membrane</keyword>